<accession>A0A370GHM0</accession>
<dbReference type="GO" id="GO:0046872">
    <property type="term" value="F:metal ion binding"/>
    <property type="evidence" value="ECO:0007669"/>
    <property type="project" value="UniProtKB-KW"/>
</dbReference>
<dbReference type="OrthoDB" id="9803598at2"/>
<evidence type="ECO:0000256" key="10">
    <source>
        <dbReference type="ARBA" id="ARBA00022842"/>
    </source>
</evidence>
<keyword evidence="19" id="KW-1185">Reference proteome</keyword>
<dbReference type="InterPro" id="IPR006805">
    <property type="entry name" value="Anth_synth_I_N"/>
</dbReference>
<keyword evidence="7 15" id="KW-0028">Amino-acid biosynthesis</keyword>
<dbReference type="RefSeq" id="WP_114745447.1">
    <property type="nucleotide sequence ID" value="NZ_QQAY01000004.1"/>
</dbReference>
<evidence type="ECO:0000256" key="3">
    <source>
        <dbReference type="ARBA" id="ARBA00009562"/>
    </source>
</evidence>
<dbReference type="GO" id="GO:0004049">
    <property type="term" value="F:anthranilate synthase activity"/>
    <property type="evidence" value="ECO:0007669"/>
    <property type="project" value="UniProtKB-EC"/>
</dbReference>
<comment type="similarity">
    <text evidence="3 15">Belongs to the anthranilate synthase component I family.</text>
</comment>
<dbReference type="InterPro" id="IPR015890">
    <property type="entry name" value="Chorismate_C"/>
</dbReference>
<evidence type="ECO:0000313" key="18">
    <source>
        <dbReference type="EMBL" id="RDI43147.1"/>
    </source>
</evidence>
<gene>
    <name evidence="15" type="primary">trpE</name>
    <name evidence="18" type="ORF">DFR59_104201</name>
</gene>
<dbReference type="SUPFAM" id="SSF56322">
    <property type="entry name" value="ADC synthase"/>
    <property type="match status" value="1"/>
</dbReference>
<dbReference type="Pfam" id="PF00425">
    <property type="entry name" value="Chorismate_bind"/>
    <property type="match status" value="1"/>
</dbReference>
<dbReference type="InterPro" id="IPR005801">
    <property type="entry name" value="ADC_synthase"/>
</dbReference>
<dbReference type="Proteomes" id="UP000255326">
    <property type="component" value="Unassembled WGS sequence"/>
</dbReference>
<reference evidence="18 19" key="1">
    <citation type="submission" date="2018-07" db="EMBL/GenBank/DDBJ databases">
        <title>Genomic Encyclopedia of Type Strains, Phase IV (KMG-IV): sequencing the most valuable type-strain genomes for metagenomic binning, comparative biology and taxonomic classification.</title>
        <authorList>
            <person name="Goeker M."/>
        </authorList>
    </citation>
    <scope>NUCLEOTIDE SEQUENCE [LARGE SCALE GENOMIC DNA]</scope>
    <source>
        <strain evidence="18 19">DSM 25281</strain>
    </source>
</reference>
<keyword evidence="8 15" id="KW-0479">Metal-binding</keyword>
<evidence type="ECO:0000256" key="14">
    <source>
        <dbReference type="ARBA" id="ARBA00047683"/>
    </source>
</evidence>
<feature type="domain" description="Chorismate-utilising enzyme C-terminal" evidence="16">
    <location>
        <begin position="204"/>
        <end position="457"/>
    </location>
</feature>
<proteinExistence type="inferred from homology"/>
<dbReference type="PANTHER" id="PTHR11236:SF48">
    <property type="entry name" value="ISOCHORISMATE SYNTHASE MENF"/>
    <property type="match status" value="1"/>
</dbReference>
<dbReference type="Pfam" id="PF04715">
    <property type="entry name" value="Anth_synt_I_N"/>
    <property type="match status" value="1"/>
</dbReference>
<evidence type="ECO:0000256" key="6">
    <source>
        <dbReference type="ARBA" id="ARBA00020653"/>
    </source>
</evidence>
<dbReference type="InterPro" id="IPR019999">
    <property type="entry name" value="Anth_synth_I-like"/>
</dbReference>
<comment type="cofactor">
    <cofactor evidence="1 15">
        <name>Mg(2+)</name>
        <dbReference type="ChEBI" id="CHEBI:18420"/>
    </cofactor>
</comment>
<protein>
    <recommendedName>
        <fullName evidence="6 15">Anthranilate synthase component 1</fullName>
        <ecNumber evidence="5 15">4.1.3.27</ecNumber>
    </recommendedName>
</protein>
<evidence type="ECO:0000256" key="11">
    <source>
        <dbReference type="ARBA" id="ARBA00023141"/>
    </source>
</evidence>
<keyword evidence="11 15" id="KW-0057">Aromatic amino acid biosynthesis</keyword>
<dbReference type="EMBL" id="QQAY01000004">
    <property type="protein sequence ID" value="RDI43147.1"/>
    <property type="molecule type" value="Genomic_DNA"/>
</dbReference>
<sequence>MRTTEEKVEQRCKVIKMEGDSLTPISIFHRVKGRKKCLLESSLKHLETGRYSFIAFNPVREVKAFGEQVKLVDHLKGTKLEKSGQALRVLEEFLPSTDVSGEYPFSAGAIGYIGYDVIRQHEFIGSEKANQLGMPDLHFMVYQDVIVFDHISQEVHIICTTLSRNRTGEELEKDAIEIKNMIETDLRPNEPVGKAMEFKKEISQAEFENMVKEAKEYIKNGDVFQVVLSQRLQADFTGSPFDLYRKLRKTNPSPYMFYLDFDDYVVIGSSPESFIKLNGRILTTNPIAGTRRRGKTQEEDLFFEKELLNDEKELAEHKMLVDLGRNDIGRVCEVGSITIPKFMAIERYKYVMHIVSEATGILNDDLTGIDALISCLPAGTVSGAPKIRAMQIINELEKNKRGVYSGAIGYINGNGNMDFALAIRTMVIKDHKAYVQAGAGVVHDSIPKLEYQETLNKAKALLEVSK</sequence>
<comment type="function">
    <text evidence="13 15">Part of a heterotetrameric complex that catalyzes the two-step biosynthesis of anthranilate, an intermediate in the biosynthesis of L-tryptophan. In the first step, the glutamine-binding beta subunit (TrpG) of anthranilate synthase (AS) provides the glutamine amidotransferase activity which generates ammonia as a substrate that, along with chorismate, is used in the second step, catalyzed by the large alpha subunit of AS (TrpE) to produce anthranilate. In the absence of TrpG, TrpE can synthesize anthranilate directly from chorismate and high concentrations of ammonia.</text>
</comment>
<evidence type="ECO:0000256" key="7">
    <source>
        <dbReference type="ARBA" id="ARBA00022605"/>
    </source>
</evidence>
<comment type="caution">
    <text evidence="18">The sequence shown here is derived from an EMBL/GenBank/DDBJ whole genome shotgun (WGS) entry which is preliminary data.</text>
</comment>
<feature type="domain" description="Anthranilate synthase component I N-terminal" evidence="17">
    <location>
        <begin position="20"/>
        <end position="157"/>
    </location>
</feature>
<comment type="pathway">
    <text evidence="2 15">Amino-acid biosynthesis; L-tryptophan biosynthesis; L-tryptophan from chorismate: step 1/5.</text>
</comment>
<evidence type="ECO:0000256" key="9">
    <source>
        <dbReference type="ARBA" id="ARBA00022822"/>
    </source>
</evidence>
<dbReference type="Gene3D" id="3.60.120.10">
    <property type="entry name" value="Anthranilate synthase"/>
    <property type="match status" value="1"/>
</dbReference>
<dbReference type="InterPro" id="IPR005256">
    <property type="entry name" value="Anth_synth_I_PabB"/>
</dbReference>
<organism evidence="18 19">
    <name type="scientific">Falsibacillus pallidus</name>
    <dbReference type="NCBI Taxonomy" id="493781"/>
    <lineage>
        <taxon>Bacteria</taxon>
        <taxon>Bacillati</taxon>
        <taxon>Bacillota</taxon>
        <taxon>Bacilli</taxon>
        <taxon>Bacillales</taxon>
        <taxon>Bacillaceae</taxon>
        <taxon>Falsibacillus</taxon>
    </lineage>
</organism>
<keyword evidence="9 15" id="KW-0822">Tryptophan biosynthesis</keyword>
<keyword evidence="12 15" id="KW-0456">Lyase</keyword>
<evidence type="ECO:0000256" key="2">
    <source>
        <dbReference type="ARBA" id="ARBA00004873"/>
    </source>
</evidence>
<comment type="catalytic activity">
    <reaction evidence="14 15">
        <text>chorismate + L-glutamine = anthranilate + pyruvate + L-glutamate + H(+)</text>
        <dbReference type="Rhea" id="RHEA:21732"/>
        <dbReference type="ChEBI" id="CHEBI:15361"/>
        <dbReference type="ChEBI" id="CHEBI:15378"/>
        <dbReference type="ChEBI" id="CHEBI:16567"/>
        <dbReference type="ChEBI" id="CHEBI:29748"/>
        <dbReference type="ChEBI" id="CHEBI:29985"/>
        <dbReference type="ChEBI" id="CHEBI:58359"/>
        <dbReference type="EC" id="4.1.3.27"/>
    </reaction>
</comment>
<dbReference type="PANTHER" id="PTHR11236">
    <property type="entry name" value="AMINOBENZOATE/ANTHRANILATE SYNTHASE"/>
    <property type="match status" value="1"/>
</dbReference>
<evidence type="ECO:0000256" key="1">
    <source>
        <dbReference type="ARBA" id="ARBA00001946"/>
    </source>
</evidence>
<dbReference type="GO" id="GO:0000162">
    <property type="term" value="P:L-tryptophan biosynthetic process"/>
    <property type="evidence" value="ECO:0007669"/>
    <property type="project" value="UniProtKB-UniPathway"/>
</dbReference>
<dbReference type="NCBIfam" id="TIGR00564">
    <property type="entry name" value="trpE_most"/>
    <property type="match status" value="1"/>
</dbReference>
<evidence type="ECO:0000259" key="17">
    <source>
        <dbReference type="Pfam" id="PF04715"/>
    </source>
</evidence>
<dbReference type="EC" id="4.1.3.27" evidence="5 15"/>
<evidence type="ECO:0000256" key="4">
    <source>
        <dbReference type="ARBA" id="ARBA00011575"/>
    </source>
</evidence>
<keyword evidence="10 15" id="KW-0460">Magnesium</keyword>
<evidence type="ECO:0000259" key="16">
    <source>
        <dbReference type="Pfam" id="PF00425"/>
    </source>
</evidence>
<dbReference type="PRINTS" id="PR00095">
    <property type="entry name" value="ANTSNTHASEI"/>
</dbReference>
<evidence type="ECO:0000256" key="8">
    <source>
        <dbReference type="ARBA" id="ARBA00022723"/>
    </source>
</evidence>
<evidence type="ECO:0000256" key="5">
    <source>
        <dbReference type="ARBA" id="ARBA00012266"/>
    </source>
</evidence>
<evidence type="ECO:0000256" key="15">
    <source>
        <dbReference type="RuleBase" id="RU364045"/>
    </source>
</evidence>
<dbReference type="UniPathway" id="UPA00035">
    <property type="reaction ID" value="UER00040"/>
</dbReference>
<dbReference type="AlphaFoldDB" id="A0A370GHM0"/>
<evidence type="ECO:0000256" key="12">
    <source>
        <dbReference type="ARBA" id="ARBA00023239"/>
    </source>
</evidence>
<evidence type="ECO:0000256" key="13">
    <source>
        <dbReference type="ARBA" id="ARBA00025634"/>
    </source>
</evidence>
<evidence type="ECO:0000313" key="19">
    <source>
        <dbReference type="Proteomes" id="UP000255326"/>
    </source>
</evidence>
<name>A0A370GHM0_9BACI</name>
<comment type="subunit">
    <text evidence="4 15">Heterotetramer consisting of two non-identical subunits: a beta subunit (TrpG) and a large alpha subunit (TrpE).</text>
</comment>